<accession>A0A172TEA1</accession>
<evidence type="ECO:0000313" key="3">
    <source>
        <dbReference type="EMBL" id="ANE45123.1"/>
    </source>
</evidence>
<evidence type="ECO:0000313" key="4">
    <source>
        <dbReference type="Proteomes" id="UP000076927"/>
    </source>
</evidence>
<organism evidence="3 4">
    <name type="scientific">Paenibacillus swuensis</name>
    <dbReference type="NCBI Taxonomy" id="1178515"/>
    <lineage>
        <taxon>Bacteria</taxon>
        <taxon>Bacillati</taxon>
        <taxon>Bacillota</taxon>
        <taxon>Bacilli</taxon>
        <taxon>Bacillales</taxon>
        <taxon>Paenibacillaceae</taxon>
        <taxon>Paenibacillus</taxon>
    </lineage>
</organism>
<reference evidence="3 4" key="1">
    <citation type="submission" date="2015-01" db="EMBL/GenBank/DDBJ databases">
        <title>Paenibacillus swuensis/DY6/whole genome sequencing.</title>
        <authorList>
            <person name="Kim M.K."/>
            <person name="Srinivasan S."/>
            <person name="Lee J.-J."/>
        </authorList>
    </citation>
    <scope>NUCLEOTIDE SEQUENCE [LARGE SCALE GENOMIC DNA]</scope>
    <source>
        <strain evidence="3 4">DY6</strain>
    </source>
</reference>
<dbReference type="OrthoDB" id="2640165at2"/>
<proteinExistence type="predicted"/>
<keyword evidence="1" id="KW-0472">Membrane</keyword>
<feature type="transmembrane region" description="Helical" evidence="1">
    <location>
        <begin position="7"/>
        <end position="25"/>
    </location>
</feature>
<name>A0A172TEA1_9BACL</name>
<dbReference type="Proteomes" id="UP000076927">
    <property type="component" value="Chromosome"/>
</dbReference>
<keyword evidence="1" id="KW-0812">Transmembrane</keyword>
<feature type="transmembrane region" description="Helical" evidence="1">
    <location>
        <begin position="64"/>
        <end position="83"/>
    </location>
</feature>
<gene>
    <name evidence="3" type="ORF">SY83_00835</name>
</gene>
<sequence length="377" mass="41143">MVRIGRITSAIILVTVGFILLGDMLRGTNGLMWIKDLWPVALILLGLEYVIVSLVYYQKEKKFRLNWGALLIAGLLSVAVAAYSETSAYSLQGIRQYLSNIVMSTSNEVGHRFDKELMRIELKEDIHNLELDNPNGSVTIRKGPVEAIEIQTVVWVNRIDEEKAKEIAQASVVYYSSDGDSLLMKTDSKNYGQGIGRRPRMNLVVVVPERRKLNLQIRLVNGTFSGENLSVQKELRVTSVNGNVTVSRVEGDVALRTTNGAISLSEVNGSANLSTTNGKVEFNQITGAVQANTSNGRIQAYSTTVGGDWELKTTNGSIEAGLPEEGSFHVQGSVSHGSISSELPLKIDKHTVEGTIGAGGHTLRMKTTNASIDIIKR</sequence>
<dbReference type="EMBL" id="CP011388">
    <property type="protein sequence ID" value="ANE45123.1"/>
    <property type="molecule type" value="Genomic_DNA"/>
</dbReference>
<evidence type="ECO:0000259" key="2">
    <source>
        <dbReference type="Pfam" id="PF13349"/>
    </source>
</evidence>
<protein>
    <recommendedName>
        <fullName evidence="2">DUF4097 domain-containing protein</fullName>
    </recommendedName>
</protein>
<dbReference type="RefSeq" id="WP_068603382.1">
    <property type="nucleotide sequence ID" value="NZ_CP011388.1"/>
</dbReference>
<dbReference type="PATRIC" id="fig|1178515.4.peg.139"/>
<dbReference type="AlphaFoldDB" id="A0A172TEA1"/>
<dbReference type="Pfam" id="PF13349">
    <property type="entry name" value="DUF4097"/>
    <property type="match status" value="1"/>
</dbReference>
<dbReference type="KEGG" id="pswu:SY83_00835"/>
<evidence type="ECO:0000256" key="1">
    <source>
        <dbReference type="SAM" id="Phobius"/>
    </source>
</evidence>
<feature type="transmembrane region" description="Helical" evidence="1">
    <location>
        <begin position="37"/>
        <end position="57"/>
    </location>
</feature>
<keyword evidence="4" id="KW-1185">Reference proteome</keyword>
<feature type="domain" description="DUF4097" evidence="2">
    <location>
        <begin position="126"/>
        <end position="374"/>
    </location>
</feature>
<keyword evidence="1" id="KW-1133">Transmembrane helix</keyword>
<dbReference type="InterPro" id="IPR025164">
    <property type="entry name" value="Toastrack_DUF4097"/>
</dbReference>
<dbReference type="STRING" id="1178515.SY83_00835"/>